<evidence type="ECO:0000313" key="1">
    <source>
        <dbReference type="EMBL" id="CAG8682758.1"/>
    </source>
</evidence>
<reference evidence="1 2" key="1">
    <citation type="submission" date="2021-06" db="EMBL/GenBank/DDBJ databases">
        <authorList>
            <person name="Kallberg Y."/>
            <person name="Tangrot J."/>
            <person name="Rosling A."/>
        </authorList>
    </citation>
    <scope>NUCLEOTIDE SEQUENCE [LARGE SCALE GENOMIC DNA]</scope>
    <source>
        <strain evidence="1 2">120-4 pot B 10/14</strain>
    </source>
</reference>
<dbReference type="Proteomes" id="UP000789901">
    <property type="component" value="Unassembled WGS sequence"/>
</dbReference>
<comment type="caution">
    <text evidence="1">The sequence shown here is derived from an EMBL/GenBank/DDBJ whole genome shotgun (WGS) entry which is preliminary data.</text>
</comment>
<protein>
    <submittedName>
        <fullName evidence="1">33533_t:CDS:1</fullName>
    </submittedName>
</protein>
<gene>
    <name evidence="1" type="ORF">GMARGA_LOCUS11062</name>
</gene>
<organism evidence="1 2">
    <name type="scientific">Gigaspora margarita</name>
    <dbReference type="NCBI Taxonomy" id="4874"/>
    <lineage>
        <taxon>Eukaryota</taxon>
        <taxon>Fungi</taxon>
        <taxon>Fungi incertae sedis</taxon>
        <taxon>Mucoromycota</taxon>
        <taxon>Glomeromycotina</taxon>
        <taxon>Glomeromycetes</taxon>
        <taxon>Diversisporales</taxon>
        <taxon>Gigasporaceae</taxon>
        <taxon>Gigaspora</taxon>
    </lineage>
</organism>
<keyword evidence="2" id="KW-1185">Reference proteome</keyword>
<proteinExistence type="predicted"/>
<dbReference type="EMBL" id="CAJVQB010006373">
    <property type="protein sequence ID" value="CAG8682758.1"/>
    <property type="molecule type" value="Genomic_DNA"/>
</dbReference>
<evidence type="ECO:0000313" key="2">
    <source>
        <dbReference type="Proteomes" id="UP000789901"/>
    </source>
</evidence>
<name>A0ABN7UV64_GIGMA</name>
<accession>A0ABN7UV64</accession>
<sequence length="139" mass="16664">MIDSKIFIRESYDDDYWTRYFRKKDIQKLYKLFLEQVIPIAKRIMETSFYPNDEVLYKELFGHYSVITDPSIQEIIDGDCKFFIGGNEIIPDFIVFVVEYGKPFYGATFFLNYLESIPELRYENINQIFVNYVNSLPLE</sequence>